<gene>
    <name evidence="10" type="ORF">LAME_0A01706G</name>
</gene>
<feature type="transmembrane region" description="Helical" evidence="8">
    <location>
        <begin position="21"/>
        <end position="41"/>
    </location>
</feature>
<dbReference type="OrthoDB" id="3064516at2759"/>
<dbReference type="InterPro" id="IPR011650">
    <property type="entry name" value="Peptidase_M20_dimer"/>
</dbReference>
<protein>
    <submittedName>
        <fullName evidence="10">LAME_0A01706g1_1</fullName>
    </submittedName>
</protein>
<keyword evidence="8" id="KW-0472">Membrane</keyword>
<dbReference type="GO" id="GO:0000328">
    <property type="term" value="C:fungal-type vacuole lumen"/>
    <property type="evidence" value="ECO:0007669"/>
    <property type="project" value="TreeGrafter"/>
</dbReference>
<feature type="binding site" evidence="7">
    <location>
        <position position="201"/>
    </location>
    <ligand>
        <name>Zn(2+)</name>
        <dbReference type="ChEBI" id="CHEBI:29105"/>
        <label>2</label>
    </ligand>
</feature>
<evidence type="ECO:0000256" key="6">
    <source>
        <dbReference type="PIRSR" id="PIRSR037217-1"/>
    </source>
</evidence>
<dbReference type="InterPro" id="IPR036264">
    <property type="entry name" value="Bact_exopeptidase_dim_dom"/>
</dbReference>
<feature type="binding site" evidence="7">
    <location>
        <position position="549"/>
    </location>
    <ligand>
        <name>Zn(2+)</name>
        <dbReference type="ChEBI" id="CHEBI:29105"/>
        <label>1</label>
    </ligand>
</feature>
<reference evidence="11" key="1">
    <citation type="submission" date="2016-03" db="EMBL/GenBank/DDBJ databases">
        <authorList>
            <person name="Devillers Hugo."/>
        </authorList>
    </citation>
    <scope>NUCLEOTIDE SEQUENCE [LARGE SCALE GENOMIC DNA]</scope>
</reference>
<dbReference type="InterPro" id="IPR047177">
    <property type="entry name" value="Pept_M20A"/>
</dbReference>
<dbReference type="GO" id="GO:0051603">
    <property type="term" value="P:proteolysis involved in protein catabolic process"/>
    <property type="evidence" value="ECO:0007669"/>
    <property type="project" value="TreeGrafter"/>
</dbReference>
<evidence type="ECO:0000256" key="8">
    <source>
        <dbReference type="SAM" id="Phobius"/>
    </source>
</evidence>
<dbReference type="Pfam" id="PF01546">
    <property type="entry name" value="Peptidase_M20"/>
    <property type="match status" value="1"/>
</dbReference>
<organism evidence="10 11">
    <name type="scientific">Lachancea meyersii CBS 8951</name>
    <dbReference type="NCBI Taxonomy" id="1266667"/>
    <lineage>
        <taxon>Eukaryota</taxon>
        <taxon>Fungi</taxon>
        <taxon>Dikarya</taxon>
        <taxon>Ascomycota</taxon>
        <taxon>Saccharomycotina</taxon>
        <taxon>Saccharomycetes</taxon>
        <taxon>Saccharomycetales</taxon>
        <taxon>Saccharomycetaceae</taxon>
        <taxon>Lachancea</taxon>
    </lineage>
</organism>
<dbReference type="PANTHER" id="PTHR45962">
    <property type="entry name" value="N-FATTY-ACYL-AMINO ACID SYNTHASE/HYDROLASE PM20D1"/>
    <property type="match status" value="1"/>
</dbReference>
<dbReference type="AlphaFoldDB" id="A0A1G4ILY7"/>
<keyword evidence="11" id="KW-1185">Reference proteome</keyword>
<feature type="binding site" evidence="7">
    <location>
        <position position="266"/>
    </location>
    <ligand>
        <name>Zn(2+)</name>
        <dbReference type="ChEBI" id="CHEBI:29105"/>
        <label>2</label>
    </ligand>
</feature>
<evidence type="ECO:0000256" key="4">
    <source>
        <dbReference type="ARBA" id="ARBA00022801"/>
    </source>
</evidence>
<comment type="similarity">
    <text evidence="1">Belongs to the peptidase M20A family.</text>
</comment>
<sequence length="579" mass="64530">MPSDYTPIDGSAKVSRARRNWFLSGFAAFLMLCVLGATNIARKASDVPTAPLICDSIRKVDELPVQKIQKLLADETLYNETLAKLQNAVRVPTEVYDTAVNPEIDPHDETWTTFKEFHKQLAKDFPALWENLQVEHVNHYGLIITWKGSNSTLKPVMFAAHQDVVPVERKTWDKWEHAPFSGDVTEDPDWGTMVWGRGSFDDKNQLIGVLQALEYMLVHEPEFQPKRSIIITSGFDEESGGSFGAAYIAKVLEERYGNDGILSIIDEGVVGIREVENVLIAAPGTGEKGRFDMWIHLRTPGGHSSVPPDHTSIGIAADLITDIEGEKFPALFTERNPVSQYYRCIAKNSDTMSPSLRKDFARAMQNPEANGRVLKYLMETGGKKVEYLFRSTHAFDLIHGGIKANALPETVSLFVDSRIAVESTAAEVRDAFTAKVLKVAKKYNLGVSIPGKELIAATENGQFVLEYLTPLEPAPVSPENEVWSIFAGSIKTFYEDAVFPETSNESRDLVVAPSIMTANTDTAHYWKLSKNIYRYQPGFAMEDTLSTIHSVNEHINFETVMHVVAFTYGYIQALDAVDL</sequence>
<keyword evidence="2" id="KW-0645">Protease</keyword>
<dbReference type="GO" id="GO:0004181">
    <property type="term" value="F:metallocarboxypeptidase activity"/>
    <property type="evidence" value="ECO:0007669"/>
    <property type="project" value="InterPro"/>
</dbReference>
<feature type="binding site" evidence="7">
    <location>
        <position position="238"/>
    </location>
    <ligand>
        <name>Zn(2+)</name>
        <dbReference type="ChEBI" id="CHEBI:29105"/>
        <label>1</label>
    </ligand>
</feature>
<keyword evidence="8" id="KW-0812">Transmembrane</keyword>
<keyword evidence="5 7" id="KW-0862">Zinc</keyword>
<evidence type="ECO:0000259" key="9">
    <source>
        <dbReference type="Pfam" id="PF07687"/>
    </source>
</evidence>
<dbReference type="Gene3D" id="1.10.150.900">
    <property type="match status" value="1"/>
</dbReference>
<evidence type="ECO:0000313" key="10">
    <source>
        <dbReference type="EMBL" id="SCU77617.1"/>
    </source>
</evidence>
<dbReference type="Gene3D" id="3.30.70.360">
    <property type="match status" value="1"/>
</dbReference>
<dbReference type="InterPro" id="IPR017141">
    <property type="entry name" value="Pept_M20_carboxypep"/>
</dbReference>
<evidence type="ECO:0000256" key="3">
    <source>
        <dbReference type="ARBA" id="ARBA00022723"/>
    </source>
</evidence>
<feature type="binding site" evidence="7">
    <location>
        <position position="201"/>
    </location>
    <ligand>
        <name>Zn(2+)</name>
        <dbReference type="ChEBI" id="CHEBI:29105"/>
        <label>1</label>
    </ligand>
</feature>
<keyword evidence="3 7" id="KW-0479">Metal-binding</keyword>
<dbReference type="Gene3D" id="3.40.630.10">
    <property type="entry name" value="Zn peptidases"/>
    <property type="match status" value="1"/>
</dbReference>
<proteinExistence type="inferred from homology"/>
<dbReference type="FunFam" id="3.40.630.10:FF:000027">
    <property type="entry name" value="N-fatty-acyl-amino acid synthase/hydrolase PM20D1"/>
    <property type="match status" value="1"/>
</dbReference>
<evidence type="ECO:0000256" key="7">
    <source>
        <dbReference type="PIRSR" id="PIRSR037217-2"/>
    </source>
</evidence>
<evidence type="ECO:0000256" key="2">
    <source>
        <dbReference type="ARBA" id="ARBA00022670"/>
    </source>
</evidence>
<dbReference type="InterPro" id="IPR001261">
    <property type="entry name" value="ArgE/DapE_CS"/>
</dbReference>
<evidence type="ECO:0000256" key="1">
    <source>
        <dbReference type="ARBA" id="ARBA00006247"/>
    </source>
</evidence>
<dbReference type="PANTHER" id="PTHR45962:SF1">
    <property type="entry name" value="N-FATTY-ACYL-AMINO ACID SYNTHASE_HYDROLASE PM20D1"/>
    <property type="match status" value="1"/>
</dbReference>
<dbReference type="SUPFAM" id="SSF53187">
    <property type="entry name" value="Zn-dependent exopeptidases"/>
    <property type="match status" value="1"/>
</dbReference>
<dbReference type="GO" id="GO:0046872">
    <property type="term" value="F:metal ion binding"/>
    <property type="evidence" value="ECO:0007669"/>
    <property type="project" value="UniProtKB-KW"/>
</dbReference>
<dbReference type="PIRSF" id="PIRSF037217">
    <property type="entry name" value="Carboxypeptidase_S"/>
    <property type="match status" value="1"/>
</dbReference>
<dbReference type="InterPro" id="IPR002933">
    <property type="entry name" value="Peptidase_M20"/>
</dbReference>
<evidence type="ECO:0000313" key="11">
    <source>
        <dbReference type="Proteomes" id="UP000191144"/>
    </source>
</evidence>
<dbReference type="Proteomes" id="UP000191144">
    <property type="component" value="Chromosome A"/>
</dbReference>
<dbReference type="Pfam" id="PF07687">
    <property type="entry name" value="M20_dimer"/>
    <property type="match status" value="1"/>
</dbReference>
<keyword evidence="4" id="KW-0378">Hydrolase</keyword>
<dbReference type="SUPFAM" id="SSF55031">
    <property type="entry name" value="Bacterial exopeptidase dimerisation domain"/>
    <property type="match status" value="1"/>
</dbReference>
<accession>A0A1G4ILY7</accession>
<dbReference type="CDD" id="cd05674">
    <property type="entry name" value="M20_yscS"/>
    <property type="match status" value="1"/>
</dbReference>
<evidence type="ECO:0000256" key="5">
    <source>
        <dbReference type="ARBA" id="ARBA00022833"/>
    </source>
</evidence>
<feature type="domain" description="Peptidase M20 dimerisation" evidence="9">
    <location>
        <begin position="285"/>
        <end position="443"/>
    </location>
</feature>
<feature type="active site" description="Proton acceptor" evidence="6">
    <location>
        <position position="237"/>
    </location>
</feature>
<keyword evidence="8" id="KW-1133">Transmembrane helix</keyword>
<feature type="binding site" evidence="7">
    <location>
        <position position="161"/>
    </location>
    <ligand>
        <name>Zn(2+)</name>
        <dbReference type="ChEBI" id="CHEBI:29105"/>
        <label>2</label>
    </ligand>
</feature>
<feature type="active site" evidence="6">
    <location>
        <position position="163"/>
    </location>
</feature>
<name>A0A1G4ILY7_9SACH</name>
<dbReference type="EMBL" id="LT598483">
    <property type="protein sequence ID" value="SCU77617.1"/>
    <property type="molecule type" value="Genomic_DNA"/>
</dbReference>
<dbReference type="PROSITE" id="PS00758">
    <property type="entry name" value="ARGE_DAPE_CPG2_1"/>
    <property type="match status" value="1"/>
</dbReference>